<protein>
    <recommendedName>
        <fullName evidence="1">Single-strand DNA deaminase toxin A-like C-terminal domain-containing protein</fullName>
    </recommendedName>
</protein>
<evidence type="ECO:0000313" key="3">
    <source>
        <dbReference type="Proteomes" id="UP000243217"/>
    </source>
</evidence>
<reference evidence="2 3" key="1">
    <citation type="journal article" date="2014" name="Genome Biol. Evol.">
        <title>The secreted proteins of Achlya hypogyna and Thraustotheca clavata identify the ancestral oomycete secretome and reveal gene acquisitions by horizontal gene transfer.</title>
        <authorList>
            <person name="Misner I."/>
            <person name="Blouin N."/>
            <person name="Leonard G."/>
            <person name="Richards T.A."/>
            <person name="Lane C.E."/>
        </authorList>
    </citation>
    <scope>NUCLEOTIDE SEQUENCE [LARGE SCALE GENOMIC DNA]</scope>
    <source>
        <strain evidence="2 3">ATCC 34112</strain>
    </source>
</reference>
<name>A0A1V9ZY49_9STRA</name>
<organism evidence="2 3">
    <name type="scientific">Thraustotheca clavata</name>
    <dbReference type="NCBI Taxonomy" id="74557"/>
    <lineage>
        <taxon>Eukaryota</taxon>
        <taxon>Sar</taxon>
        <taxon>Stramenopiles</taxon>
        <taxon>Oomycota</taxon>
        <taxon>Saprolegniomycetes</taxon>
        <taxon>Saprolegniales</taxon>
        <taxon>Achlyaceae</taxon>
        <taxon>Thraustotheca</taxon>
    </lineage>
</organism>
<evidence type="ECO:0000313" key="2">
    <source>
        <dbReference type="EMBL" id="OQS02938.1"/>
    </source>
</evidence>
<proteinExistence type="predicted"/>
<feature type="domain" description="Single-strand DNA deaminase toxin A-like C-terminal" evidence="1">
    <location>
        <begin position="75"/>
        <end position="134"/>
    </location>
</feature>
<gene>
    <name evidence="2" type="ORF">THRCLA_04743</name>
</gene>
<sequence length="210" mass="23491">MQTYYTFASFLGADAEKFLSQPRLEQIALFKAYLAYLESEKVHFPTSKRATKCHATIRSDNSHLPLLTKLTEGQTISGFGVCGSPEGYLAQQELSIGAAYLATKVDHQYVVENPNVLNSRSFMFGWCHAEKQKIVDIHQKLHDLSAPATKIHWEHIILFVDRAMCADCIGFASAYAAYHGVDLSIQDPQCVRKFLSTGDIEVINNSDDKL</sequence>
<dbReference type="EMBL" id="JNBS01001055">
    <property type="protein sequence ID" value="OQS02938.1"/>
    <property type="molecule type" value="Genomic_DNA"/>
</dbReference>
<accession>A0A1V9ZY49</accession>
<dbReference type="InterPro" id="IPR057517">
    <property type="entry name" value="SsdA-like_C"/>
</dbReference>
<evidence type="ECO:0000259" key="1">
    <source>
        <dbReference type="Pfam" id="PF24120"/>
    </source>
</evidence>
<dbReference type="AlphaFoldDB" id="A0A1V9ZY49"/>
<dbReference type="Pfam" id="PF24120">
    <property type="entry name" value="SsdA_C"/>
    <property type="match status" value="1"/>
</dbReference>
<dbReference type="Proteomes" id="UP000243217">
    <property type="component" value="Unassembled WGS sequence"/>
</dbReference>
<dbReference type="OrthoDB" id="106901at2759"/>
<keyword evidence="3" id="KW-1185">Reference proteome</keyword>
<comment type="caution">
    <text evidence="2">The sequence shown here is derived from an EMBL/GenBank/DDBJ whole genome shotgun (WGS) entry which is preliminary data.</text>
</comment>